<keyword evidence="3" id="KW-1185">Reference proteome</keyword>
<gene>
    <name evidence="2" type="ORF">HMPREF0179_02902</name>
</gene>
<evidence type="ECO:0000313" key="2">
    <source>
        <dbReference type="EMBL" id="EFV43379.1"/>
    </source>
</evidence>
<dbReference type="InterPro" id="IPR032466">
    <property type="entry name" value="Metal_Hydrolase"/>
</dbReference>
<dbReference type="GO" id="GO:0016811">
    <property type="term" value="F:hydrolase activity, acting on carbon-nitrogen (but not peptide) bonds, in linear amides"/>
    <property type="evidence" value="ECO:0007669"/>
    <property type="project" value="InterPro"/>
</dbReference>
<dbReference type="Gene3D" id="3.20.20.140">
    <property type="entry name" value="Metal-dependent hydrolases"/>
    <property type="match status" value="1"/>
</dbReference>
<reference evidence="2 3" key="1">
    <citation type="submission" date="2010-10" db="EMBL/GenBank/DDBJ databases">
        <authorList>
            <consortium name="The Broad Institute Genome Sequencing Platform"/>
            <person name="Ward D."/>
            <person name="Earl A."/>
            <person name="Feldgarden M."/>
            <person name="Young S.K."/>
            <person name="Gargeya S."/>
            <person name="Zeng Q."/>
            <person name="Alvarado L."/>
            <person name="Berlin A."/>
            <person name="Bochicchio J."/>
            <person name="Chapman S.B."/>
            <person name="Chen Z."/>
            <person name="Freedman E."/>
            <person name="Gellesch M."/>
            <person name="Goldberg J."/>
            <person name="Griggs A."/>
            <person name="Gujja S."/>
            <person name="Heilman E."/>
            <person name="Heiman D."/>
            <person name="Howarth C."/>
            <person name="Mehta T."/>
            <person name="Neiman D."/>
            <person name="Pearson M."/>
            <person name="Roberts A."/>
            <person name="Saif S."/>
            <person name="Shea T."/>
            <person name="Shenoy N."/>
            <person name="Sisk P."/>
            <person name="Stolte C."/>
            <person name="Sykes S."/>
            <person name="White J."/>
            <person name="Yandava C."/>
            <person name="Allen-Vercoe E."/>
            <person name="Sibley C."/>
            <person name="Ambrose C.E."/>
            <person name="Strauss J."/>
            <person name="Daigneault M."/>
            <person name="Haas B."/>
            <person name="Nusbaum C."/>
            <person name="Birren B."/>
        </authorList>
    </citation>
    <scope>NUCLEOTIDE SEQUENCE [LARGE SCALE GENOMIC DNA]</scope>
    <source>
        <strain evidence="2 3">3_1_6</strain>
    </source>
</reference>
<evidence type="ECO:0000259" key="1">
    <source>
        <dbReference type="Pfam" id="PF07969"/>
    </source>
</evidence>
<dbReference type="Gene3D" id="2.30.40.10">
    <property type="entry name" value="Urease, subunit C, domain 1"/>
    <property type="match status" value="1"/>
</dbReference>
<evidence type="ECO:0000313" key="3">
    <source>
        <dbReference type="Proteomes" id="UP000006034"/>
    </source>
</evidence>
<dbReference type="PANTHER" id="PTHR11647">
    <property type="entry name" value="HYDRANTOINASE/DIHYDROPYRIMIDINASE FAMILY MEMBER"/>
    <property type="match status" value="1"/>
</dbReference>
<dbReference type="InterPro" id="IPR011059">
    <property type="entry name" value="Metal-dep_hydrolase_composite"/>
</dbReference>
<dbReference type="Proteomes" id="UP000006034">
    <property type="component" value="Unassembled WGS sequence"/>
</dbReference>
<organism evidence="2 3">
    <name type="scientific">Bilophila wadsworthia (strain 3_1_6)</name>
    <dbReference type="NCBI Taxonomy" id="563192"/>
    <lineage>
        <taxon>Bacteria</taxon>
        <taxon>Pseudomonadati</taxon>
        <taxon>Thermodesulfobacteriota</taxon>
        <taxon>Desulfovibrionia</taxon>
        <taxon>Desulfovibrionales</taxon>
        <taxon>Desulfovibrionaceae</taxon>
        <taxon>Bilophila</taxon>
    </lineage>
</organism>
<dbReference type="GO" id="GO:0016812">
    <property type="term" value="F:hydrolase activity, acting on carbon-nitrogen (but not peptide) bonds, in cyclic amides"/>
    <property type="evidence" value="ECO:0007669"/>
    <property type="project" value="TreeGrafter"/>
</dbReference>
<comment type="caution">
    <text evidence="2">The sequence shown here is derived from an EMBL/GenBank/DDBJ whole genome shotgun (WGS) entry which is preliminary data.</text>
</comment>
<dbReference type="HOGENOM" id="CLU_016107_2_1_7"/>
<dbReference type="MEROPS" id="M38.001"/>
<dbReference type="Gene3D" id="3.30.1490.130">
    <property type="entry name" value="D-aminoacylase. Domain 3"/>
    <property type="match status" value="1"/>
</dbReference>
<dbReference type="InterPro" id="IPR013108">
    <property type="entry name" value="Amidohydro_3"/>
</dbReference>
<dbReference type="SUPFAM" id="SSF51556">
    <property type="entry name" value="Metallo-dependent hydrolases"/>
    <property type="match status" value="1"/>
</dbReference>
<feature type="domain" description="Amidohydrolase 3" evidence="1">
    <location>
        <begin position="46"/>
        <end position="215"/>
    </location>
</feature>
<dbReference type="STRING" id="563192.HMPREF0179_02902"/>
<dbReference type="RefSeq" id="WP_005029097.1">
    <property type="nucleotide sequence ID" value="NZ_KE150238.1"/>
</dbReference>
<feature type="domain" description="Amidohydrolase 3" evidence="1">
    <location>
        <begin position="397"/>
        <end position="509"/>
    </location>
</feature>
<proteinExistence type="predicted"/>
<dbReference type="GeneID" id="78084710"/>
<dbReference type="AlphaFoldDB" id="E5Y9I7"/>
<dbReference type="eggNOG" id="COG3653">
    <property type="taxonomic scope" value="Bacteria"/>
</dbReference>
<dbReference type="InterPro" id="IPR023100">
    <property type="entry name" value="D-aminoacylase_insert_dom_sf"/>
</dbReference>
<dbReference type="SUPFAM" id="SSF51338">
    <property type="entry name" value="Composite domain of metallo-dependent hydrolases"/>
    <property type="match status" value="1"/>
</dbReference>
<protein>
    <recommendedName>
        <fullName evidence="1">Amidohydrolase 3 domain-containing protein</fullName>
    </recommendedName>
</protein>
<dbReference type="OrthoDB" id="9766983at2"/>
<accession>E5Y9I7</accession>
<dbReference type="GO" id="GO:0005829">
    <property type="term" value="C:cytosol"/>
    <property type="evidence" value="ECO:0007669"/>
    <property type="project" value="TreeGrafter"/>
</dbReference>
<dbReference type="PANTHER" id="PTHR11647:SF1">
    <property type="entry name" value="COLLAPSIN RESPONSE MEDIATOR PROTEIN"/>
    <property type="match status" value="1"/>
</dbReference>
<dbReference type="EMBL" id="ADCP02000001">
    <property type="protein sequence ID" value="EFV43379.1"/>
    <property type="molecule type" value="Genomic_DNA"/>
</dbReference>
<name>E5Y9I7_BILW3</name>
<dbReference type="CDD" id="cd01297">
    <property type="entry name" value="D-aminoacylase"/>
    <property type="match status" value="1"/>
</dbReference>
<sequence>MLDLLLTNARIVDGTGNPWRKGCVGVRDGRIVAVGSAHDMPEARTVLDIGGNILCPGFIDSHSHSDLRIIDEPLALPKIMQGITTENVVLDSMSVAPISDKNKEPWSTSISGLDGVAQKPWGWNGFASYLNALDAAKPSVNLSSYVGLGTVRLDVMGMEDRPPTAEELRLMEESVARCMEEGARGISAGLIYTPNKYQSTEELVALAKVAARYDGILDVHMRNEADHMAEALEEVIHIGRETGIRILVTHFKLRGRRNWGNARRHLDTIDRARGEGIDVGIAQYPYTANSTFMHVVVPPWYHSRGTDGLLKALAEEREQVKKDMLTTEGWENFSQVMGWENIYVSSVVSEKNLWCEGKSAVALGEALGKSPEDAVLDLLIEENLAVGLLGHGMYEEDVMEGMKHPTMCLITDGLLSGGKPHPRTYAAFPRFIARYVREKRLLTLEEAVRKMTSSTALKLRMKRKGFIMPGMDADMVVFGENRIRDVNTFENPRVYPEGIDYVLVNGEIAVDHGVHTGARPGKTIRD</sequence>
<dbReference type="InterPro" id="IPR050378">
    <property type="entry name" value="Metallo-dep_Hydrolases_sf"/>
</dbReference>
<dbReference type="Pfam" id="PF07969">
    <property type="entry name" value="Amidohydro_3"/>
    <property type="match status" value="2"/>
</dbReference>
<reference evidence="2 3" key="2">
    <citation type="submission" date="2013-04" db="EMBL/GenBank/DDBJ databases">
        <title>The Genome Sequence of Bilophila wadsworthia 3_1_6.</title>
        <authorList>
            <consortium name="The Broad Institute Genomics Platform"/>
            <person name="Earl A."/>
            <person name="Ward D."/>
            <person name="Feldgarden M."/>
            <person name="Gevers D."/>
            <person name="Sibley C."/>
            <person name="Strauss J."/>
            <person name="Allen-Vercoe E."/>
            <person name="Walker B."/>
            <person name="Young S."/>
            <person name="Zeng Q."/>
            <person name="Gargeya S."/>
            <person name="Fitzgerald M."/>
            <person name="Haas B."/>
            <person name="Abouelleil A."/>
            <person name="Allen A.W."/>
            <person name="Alvarado L."/>
            <person name="Arachchi H.M."/>
            <person name="Berlin A.M."/>
            <person name="Chapman S.B."/>
            <person name="Gainer-Dewar J."/>
            <person name="Goldberg J."/>
            <person name="Griggs A."/>
            <person name="Gujja S."/>
            <person name="Hansen M."/>
            <person name="Howarth C."/>
            <person name="Imamovic A."/>
            <person name="Ireland A."/>
            <person name="Larimer J."/>
            <person name="McCowan C."/>
            <person name="Murphy C."/>
            <person name="Pearson M."/>
            <person name="Poon T.W."/>
            <person name="Priest M."/>
            <person name="Roberts A."/>
            <person name="Saif S."/>
            <person name="Shea T."/>
            <person name="Sisk P."/>
            <person name="Sykes S."/>
            <person name="Wortman J."/>
            <person name="Nusbaum C."/>
            <person name="Birren B."/>
        </authorList>
    </citation>
    <scope>NUCLEOTIDE SEQUENCE [LARGE SCALE GENOMIC DNA]</scope>
    <source>
        <strain evidence="2 3">3_1_6</strain>
    </source>
</reference>